<comment type="caution">
    <text evidence="1">The sequence shown here is derived from an EMBL/GenBank/DDBJ whole genome shotgun (WGS) entry which is preliminary data.</text>
</comment>
<name>A0A6G0YGA6_APHCR</name>
<dbReference type="Proteomes" id="UP000478052">
    <property type="component" value="Unassembled WGS sequence"/>
</dbReference>
<dbReference type="AlphaFoldDB" id="A0A6G0YGA6"/>
<dbReference type="InterPro" id="IPR035983">
    <property type="entry name" value="Hect_E3_ubiquitin_ligase"/>
</dbReference>
<proteinExistence type="predicted"/>
<feature type="non-terminal residue" evidence="1">
    <location>
        <position position="1"/>
    </location>
</feature>
<evidence type="ECO:0000313" key="2">
    <source>
        <dbReference type="Proteomes" id="UP000478052"/>
    </source>
</evidence>
<dbReference type="OrthoDB" id="6745199at2759"/>
<keyword evidence="2" id="KW-1185">Reference proteome</keyword>
<evidence type="ECO:0000313" key="1">
    <source>
        <dbReference type="EMBL" id="KAF0755155.1"/>
    </source>
</evidence>
<evidence type="ECO:0008006" key="3">
    <source>
        <dbReference type="Google" id="ProtNLM"/>
    </source>
</evidence>
<gene>
    <name evidence="1" type="ORF">FWK35_00011545</name>
</gene>
<dbReference type="SUPFAM" id="SSF56204">
    <property type="entry name" value="Hect, E3 ligase catalytic domain"/>
    <property type="match status" value="1"/>
</dbReference>
<dbReference type="EMBL" id="VUJU01004221">
    <property type="protein sequence ID" value="KAF0755155.1"/>
    <property type="molecule type" value="Genomic_DNA"/>
</dbReference>
<protein>
    <recommendedName>
        <fullName evidence="3">HECT domain-containing protein</fullName>
    </recommendedName>
</protein>
<reference evidence="1 2" key="1">
    <citation type="submission" date="2019-08" db="EMBL/GenBank/DDBJ databases">
        <title>Whole genome of Aphis craccivora.</title>
        <authorList>
            <person name="Voronova N.V."/>
            <person name="Shulinski R.S."/>
            <person name="Bandarenka Y.V."/>
            <person name="Zhorov D.G."/>
            <person name="Warner D."/>
        </authorList>
    </citation>
    <scope>NUCLEOTIDE SEQUENCE [LARGE SCALE GENOMIC DNA]</scope>
    <source>
        <strain evidence="1">180601</strain>
        <tissue evidence="1">Whole Body</tissue>
    </source>
</reference>
<accession>A0A6G0YGA6</accession>
<sequence>IDKSILALMDINDSMLLKLIPHYGDRLAVLDFVKKTNSLKRKSDLYEKLTTKINANKKEKIHLKNNTHAIKTVKCIEIGWMHFDLNVCRYRQVRKKGGGGTRNITMLKESNKKDIMDAAIKIFFPNGQSTKGSICDFQTDLFDFQEIPFMEGITILELLQKTGLRSLRFYLATKDKCTPDCFDNSNSNSITLNPIETIDHQHFSTITNILDEYPSKNDESNTLTSTTPPLVDDEYDAVPISWFETRGATINHESPNHNNYNFNAPATVTSESELFLPSNTSNEIISSITDNPRSPSAHVITTIENVPINSFPDINNIQNHNHLILHRGRIFQELLDAIEKIDKSCDSITIELILPNGLPENAIDAGGVLKDALSEFWSSFYETSTEGTTLKVPSLRHDFKILQWRTIAKIFYIGWKKVKYFPVKLVPSFFEQLLFGHTESDLIEVFLQTKCETDKHVLSNALKDLENVDLDEVLDILSDLGCRNIVNKNNFKKILEEIAHKELIKKPMFIIDCFAEELKEAAWKQPISIEILNNIYNNMKATSKNVLRLIKFEDSDLDFTQRTTLNFLKKYLKETKEDNVINFLRFCTGADMITDTKIKIQFTNTTGFLKTPIVHTCSSTLELPTEYESFIQFRSEMNNLFQSNIWVMDIYLLYN</sequence>
<dbReference type="GO" id="GO:0004842">
    <property type="term" value="F:ubiquitin-protein transferase activity"/>
    <property type="evidence" value="ECO:0007669"/>
    <property type="project" value="InterPro"/>
</dbReference>
<organism evidence="1 2">
    <name type="scientific">Aphis craccivora</name>
    <name type="common">Cowpea aphid</name>
    <dbReference type="NCBI Taxonomy" id="307492"/>
    <lineage>
        <taxon>Eukaryota</taxon>
        <taxon>Metazoa</taxon>
        <taxon>Ecdysozoa</taxon>
        <taxon>Arthropoda</taxon>
        <taxon>Hexapoda</taxon>
        <taxon>Insecta</taxon>
        <taxon>Pterygota</taxon>
        <taxon>Neoptera</taxon>
        <taxon>Paraneoptera</taxon>
        <taxon>Hemiptera</taxon>
        <taxon>Sternorrhyncha</taxon>
        <taxon>Aphidomorpha</taxon>
        <taxon>Aphidoidea</taxon>
        <taxon>Aphididae</taxon>
        <taxon>Aphidini</taxon>
        <taxon>Aphis</taxon>
        <taxon>Aphis</taxon>
    </lineage>
</organism>